<proteinExistence type="predicted"/>
<gene>
    <name evidence="2" type="ORF">DFH07DRAFT_983960</name>
</gene>
<accession>A0AAD7IB27</accession>
<feature type="compositionally biased region" description="Basic and acidic residues" evidence="1">
    <location>
        <begin position="251"/>
        <end position="260"/>
    </location>
</feature>
<dbReference type="AlphaFoldDB" id="A0AAD7IB27"/>
<feature type="compositionally biased region" description="Basic and acidic residues" evidence="1">
    <location>
        <begin position="234"/>
        <end position="243"/>
    </location>
</feature>
<evidence type="ECO:0000256" key="1">
    <source>
        <dbReference type="SAM" id="MobiDB-lite"/>
    </source>
</evidence>
<name>A0AAD7IB27_9AGAR</name>
<feature type="compositionally biased region" description="Pro residues" evidence="1">
    <location>
        <begin position="338"/>
        <end position="347"/>
    </location>
</feature>
<feature type="compositionally biased region" description="Pro residues" evidence="1">
    <location>
        <begin position="1171"/>
        <end position="1187"/>
    </location>
</feature>
<feature type="compositionally biased region" description="Polar residues" evidence="1">
    <location>
        <begin position="1079"/>
        <end position="1089"/>
    </location>
</feature>
<organism evidence="2 3">
    <name type="scientific">Mycena maculata</name>
    <dbReference type="NCBI Taxonomy" id="230809"/>
    <lineage>
        <taxon>Eukaryota</taxon>
        <taxon>Fungi</taxon>
        <taxon>Dikarya</taxon>
        <taxon>Basidiomycota</taxon>
        <taxon>Agaricomycotina</taxon>
        <taxon>Agaricomycetes</taxon>
        <taxon>Agaricomycetidae</taxon>
        <taxon>Agaricales</taxon>
        <taxon>Marasmiineae</taxon>
        <taxon>Mycenaceae</taxon>
        <taxon>Mycena</taxon>
    </lineage>
</organism>
<feature type="compositionally biased region" description="Pro residues" evidence="1">
    <location>
        <begin position="207"/>
        <end position="230"/>
    </location>
</feature>
<evidence type="ECO:0000313" key="3">
    <source>
        <dbReference type="Proteomes" id="UP001215280"/>
    </source>
</evidence>
<comment type="caution">
    <text evidence="2">The sequence shown here is derived from an EMBL/GenBank/DDBJ whole genome shotgun (WGS) entry which is preliminary data.</text>
</comment>
<feature type="region of interest" description="Disordered" evidence="1">
    <location>
        <begin position="114"/>
        <end position="373"/>
    </location>
</feature>
<reference evidence="2" key="1">
    <citation type="submission" date="2023-03" db="EMBL/GenBank/DDBJ databases">
        <title>Massive genome expansion in bonnet fungi (Mycena s.s.) driven by repeated elements and novel gene families across ecological guilds.</title>
        <authorList>
            <consortium name="Lawrence Berkeley National Laboratory"/>
            <person name="Harder C.B."/>
            <person name="Miyauchi S."/>
            <person name="Viragh M."/>
            <person name="Kuo A."/>
            <person name="Thoen E."/>
            <person name="Andreopoulos B."/>
            <person name="Lu D."/>
            <person name="Skrede I."/>
            <person name="Drula E."/>
            <person name="Henrissat B."/>
            <person name="Morin E."/>
            <person name="Kohler A."/>
            <person name="Barry K."/>
            <person name="LaButti K."/>
            <person name="Morin E."/>
            <person name="Salamov A."/>
            <person name="Lipzen A."/>
            <person name="Mereny Z."/>
            <person name="Hegedus B."/>
            <person name="Baldrian P."/>
            <person name="Stursova M."/>
            <person name="Weitz H."/>
            <person name="Taylor A."/>
            <person name="Grigoriev I.V."/>
            <person name="Nagy L.G."/>
            <person name="Martin F."/>
            <person name="Kauserud H."/>
        </authorList>
    </citation>
    <scope>NUCLEOTIDE SEQUENCE</scope>
    <source>
        <strain evidence="2">CBHHK188m</strain>
    </source>
</reference>
<feature type="compositionally biased region" description="Low complexity" evidence="1">
    <location>
        <begin position="1130"/>
        <end position="1165"/>
    </location>
</feature>
<feature type="compositionally biased region" description="Acidic residues" evidence="1">
    <location>
        <begin position="964"/>
        <end position="976"/>
    </location>
</feature>
<feature type="region of interest" description="Disordered" evidence="1">
    <location>
        <begin position="396"/>
        <end position="438"/>
    </location>
</feature>
<sequence>MLSYDQNPDPDPTLFPPDAHSTPPREPESSLGSIDVDGSLMAEGDYTGYETDFFRGVPGLQTPPLSGLVDPSDSLRIPTIEMPEWEHLSEQEQAEMDDDPDANKEAFTEDMLDELDEESPIPKPSCRHALHPQGRLAPIRLPPPAEEEQVAGGYRRREATPPKHLPSTRLRAAIVPTARAVGNSKASAIRRHRENSTREQETSFSSPPAPPSTPPPRPDQRRPPPPPPPNRGRAASDEPRDRPVAQVRAEATPRTEHRAPSAEPIQPSPAPLPRFDLATLRANAPSARARHPPQKVARTGPPPSLYSGIHQPGPAPRVPCFDPPGMPPPPHSSLYQPMPIPPPPHGYVPPSHGLTVQPRPPSAPSTVQPCPPSAPSAHLLAALPPSLSAAPAHLLASPSLRSPPPTLAPVAEDPMSPFDDNDTDGTGSVGKDVGGRPSKAQMASMAGFLEDVRELADTYSLESGLPVERYLTAAACAMSKASRGGNGWNIYQGFARSAEHAVAEYQHIRPDFDLATMDLPRFSAADLSAMYKRFQEDYPDGEADAVLEKYSELQKARKTRPWRIASANLIAYAMAFGHWCIDAANEKKFESIVFICGSHVHEDSELASIIATPALETAFPVSLKHHATKDPLTASDLLAIAKICAYSAQMANFMESGVTVPEVLLEALGKSSPAKISRNPKAPAKAATVAKVAKASSPGSVDATPSLTAPSASVAGTSSAIVGRVTAAKAVANIPATTPNINLMRDRFCAMSQRCIELDFFRDKGGRIGNFLWVPLGATLAANNMRLVGYPNNVRLPGEASGDKASGAWRAHELAYFNIALLENESELGVGLRLEQHTYAKGDLVIIGHDYLVDAPGDTAAAEIHWQTSCGRPVRCQDSEGNLWSACVDLRRAGDAAITKKLTQKRQSKAPKARGKSSGPKGKGKMKAEDLSEDEEEGEEDEEDEVEVLPPARTRGKSRPAPAEEAEGGEADDDDLPPSARLRSKPASVPEATAAKTAATKPAPTTKATTKAAKKRKALPVDDSDAFFDDDELEEEEETSPPPAKKLRSMGPPTPIPPPQPQQSLAVQEGGGRKKVKQVTFTAEPTSAPANNVAAVAERRKRVRSIPPANVSPGGREFVGVMVPSGPGGQKASAAGPSGPSSAAAGPSRPSFTAAGPSGLSSAAGHLQHAPPSPSPPPQSSAMPPAPGAELVELFQQLSTVPPEQIHAILTLFRTQNAPPPR</sequence>
<feature type="compositionally biased region" description="Basic residues" evidence="1">
    <location>
        <begin position="902"/>
        <end position="915"/>
    </location>
</feature>
<feature type="compositionally biased region" description="Acidic residues" evidence="1">
    <location>
        <begin position="931"/>
        <end position="947"/>
    </location>
</feature>
<feature type="compositionally biased region" description="Low complexity" evidence="1">
    <location>
        <begin position="992"/>
        <end position="1011"/>
    </location>
</feature>
<evidence type="ECO:0000313" key="2">
    <source>
        <dbReference type="EMBL" id="KAJ7739074.1"/>
    </source>
</evidence>
<feature type="region of interest" description="Disordered" evidence="1">
    <location>
        <begin position="898"/>
        <end position="1190"/>
    </location>
</feature>
<feature type="compositionally biased region" description="Acidic residues" evidence="1">
    <location>
        <begin position="1022"/>
        <end position="1039"/>
    </location>
</feature>
<feature type="region of interest" description="Disordered" evidence="1">
    <location>
        <begin position="1"/>
        <end position="43"/>
    </location>
</feature>
<feature type="compositionally biased region" description="Pro residues" evidence="1">
    <location>
        <begin position="358"/>
        <end position="373"/>
    </location>
</feature>
<dbReference type="EMBL" id="JARJLG010000134">
    <property type="protein sequence ID" value="KAJ7739074.1"/>
    <property type="molecule type" value="Genomic_DNA"/>
</dbReference>
<feature type="compositionally biased region" description="Pro residues" evidence="1">
    <location>
        <begin position="1052"/>
        <end position="1061"/>
    </location>
</feature>
<protein>
    <submittedName>
        <fullName evidence="2">Uncharacterized protein</fullName>
    </submittedName>
</protein>
<keyword evidence="3" id="KW-1185">Reference proteome</keyword>
<feature type="compositionally biased region" description="Pro residues" evidence="1">
    <location>
        <begin position="313"/>
        <end position="331"/>
    </location>
</feature>
<dbReference type="Proteomes" id="UP001215280">
    <property type="component" value="Unassembled WGS sequence"/>
</dbReference>